<name>A0A1G9IL30_9FIRM</name>
<evidence type="ECO:0000256" key="1">
    <source>
        <dbReference type="SAM" id="Phobius"/>
    </source>
</evidence>
<dbReference type="STRING" id="1121325.SAMN04515677_101291"/>
<reference evidence="2 3" key="1">
    <citation type="submission" date="2016-10" db="EMBL/GenBank/DDBJ databases">
        <authorList>
            <person name="de Groot N.N."/>
        </authorList>
    </citation>
    <scope>NUCLEOTIDE SEQUENCE [LARGE SCALE GENOMIC DNA]</scope>
    <source>
        <strain evidence="2 3">DSM 797</strain>
    </source>
</reference>
<keyword evidence="1" id="KW-1133">Transmembrane helix</keyword>
<dbReference type="RefSeq" id="WP_092722137.1">
    <property type="nucleotide sequence ID" value="NZ_FNGW01000001.1"/>
</dbReference>
<gene>
    <name evidence="2" type="ORF">SAMN04515677_101291</name>
</gene>
<sequence length="260" mass="29150">MLSKLLKYELKSTARIFLPLYVTLLIVATINGLFINSEIFNAQGLLMMIFGALLIALFVITVIVLIQRFSKNLLGDEGYLMFTLPVKSSSILISKYLVTILWTVLSGFVSVIAFLLIILISSCISGGINISEYMQILSEFMKTIFSSEYLSSATNIMLVIFISYSTFVFTVYLALSMGQLPAFNKHRNLASIASFIGINIIFSFIKNAIIMMLVKAHVENMQIYGLSGMIGNFRTFMNIILLIGLFFGTRFILDKKLNLE</sequence>
<feature type="transmembrane region" description="Helical" evidence="1">
    <location>
        <begin position="149"/>
        <end position="172"/>
    </location>
</feature>
<keyword evidence="3" id="KW-1185">Reference proteome</keyword>
<evidence type="ECO:0000313" key="3">
    <source>
        <dbReference type="Proteomes" id="UP000199068"/>
    </source>
</evidence>
<dbReference type="AlphaFoldDB" id="A0A1G9IL30"/>
<dbReference type="EMBL" id="FNGW01000001">
    <property type="protein sequence ID" value="SDL25820.1"/>
    <property type="molecule type" value="Genomic_DNA"/>
</dbReference>
<dbReference type="Proteomes" id="UP000199068">
    <property type="component" value="Unassembled WGS sequence"/>
</dbReference>
<feature type="transmembrane region" description="Helical" evidence="1">
    <location>
        <begin position="46"/>
        <end position="66"/>
    </location>
</feature>
<proteinExistence type="predicted"/>
<feature type="transmembrane region" description="Helical" evidence="1">
    <location>
        <begin position="192"/>
        <end position="214"/>
    </location>
</feature>
<protein>
    <recommendedName>
        <fullName evidence="4">ABC-2 type transport system permease protein</fullName>
    </recommendedName>
</protein>
<evidence type="ECO:0000313" key="2">
    <source>
        <dbReference type="EMBL" id="SDL25820.1"/>
    </source>
</evidence>
<feature type="transmembrane region" description="Helical" evidence="1">
    <location>
        <begin position="235"/>
        <end position="253"/>
    </location>
</feature>
<organism evidence="2 3">
    <name type="scientific">Romboutsia lituseburensis DSM 797</name>
    <dbReference type="NCBI Taxonomy" id="1121325"/>
    <lineage>
        <taxon>Bacteria</taxon>
        <taxon>Bacillati</taxon>
        <taxon>Bacillota</taxon>
        <taxon>Clostridia</taxon>
        <taxon>Peptostreptococcales</taxon>
        <taxon>Peptostreptococcaceae</taxon>
        <taxon>Romboutsia</taxon>
    </lineage>
</organism>
<feature type="transmembrane region" description="Helical" evidence="1">
    <location>
        <begin position="12"/>
        <end position="34"/>
    </location>
</feature>
<feature type="transmembrane region" description="Helical" evidence="1">
    <location>
        <begin position="104"/>
        <end position="128"/>
    </location>
</feature>
<accession>A0A1G9IL30</accession>
<keyword evidence="1" id="KW-0472">Membrane</keyword>
<keyword evidence="1" id="KW-0812">Transmembrane</keyword>
<evidence type="ECO:0008006" key="4">
    <source>
        <dbReference type="Google" id="ProtNLM"/>
    </source>
</evidence>